<proteinExistence type="predicted"/>
<dbReference type="EMBL" id="JAXUIC010000004">
    <property type="protein sequence ID" value="KAK4591972.1"/>
    <property type="molecule type" value="Genomic_DNA"/>
</dbReference>
<evidence type="ECO:0000313" key="3">
    <source>
        <dbReference type="Proteomes" id="UP001324115"/>
    </source>
</evidence>
<evidence type="ECO:0000313" key="2">
    <source>
        <dbReference type="EMBL" id="KAK4591972.1"/>
    </source>
</evidence>
<name>A0AAN7IZ73_QUERU</name>
<sequence>MQDREGLARELFKSNREVVREMGQTKKPNSEDHVVTSPLKTKTTDECRGNGEMVFGPNKEKLEPGKGKLKKIENERPVQNREAIIVKDGVIFQAKANEKGKQSDEQTLAQMKEIGTKRLRGKEVSKEEKTRAQKRFCETVLLGLADFVIESV</sequence>
<organism evidence="2 3">
    <name type="scientific">Quercus rubra</name>
    <name type="common">Northern red oak</name>
    <name type="synonym">Quercus borealis</name>
    <dbReference type="NCBI Taxonomy" id="3512"/>
    <lineage>
        <taxon>Eukaryota</taxon>
        <taxon>Viridiplantae</taxon>
        <taxon>Streptophyta</taxon>
        <taxon>Embryophyta</taxon>
        <taxon>Tracheophyta</taxon>
        <taxon>Spermatophyta</taxon>
        <taxon>Magnoliopsida</taxon>
        <taxon>eudicotyledons</taxon>
        <taxon>Gunneridae</taxon>
        <taxon>Pentapetalae</taxon>
        <taxon>rosids</taxon>
        <taxon>fabids</taxon>
        <taxon>Fagales</taxon>
        <taxon>Fagaceae</taxon>
        <taxon>Quercus</taxon>
    </lineage>
</organism>
<reference evidence="2 3" key="1">
    <citation type="journal article" date="2023" name="G3 (Bethesda)">
        <title>A haplotype-resolved chromosome-scale genome for Quercus rubra L. provides insights into the genetics of adaptive traits for red oak species.</title>
        <authorList>
            <person name="Kapoor B."/>
            <person name="Jenkins J."/>
            <person name="Schmutz J."/>
            <person name="Zhebentyayeva T."/>
            <person name="Kuelheim C."/>
            <person name="Coggeshall M."/>
            <person name="Heim C."/>
            <person name="Lasky J.R."/>
            <person name="Leites L."/>
            <person name="Islam-Faridi N."/>
            <person name="Romero-Severson J."/>
            <person name="DeLeo V.L."/>
            <person name="Lucas S.M."/>
            <person name="Lazic D."/>
            <person name="Gailing O."/>
            <person name="Carlson J."/>
            <person name="Staton M."/>
        </authorList>
    </citation>
    <scope>NUCLEOTIDE SEQUENCE [LARGE SCALE GENOMIC DNA]</scope>
    <source>
        <strain evidence="2">Pseudo-F2</strain>
    </source>
</reference>
<dbReference type="Proteomes" id="UP001324115">
    <property type="component" value="Unassembled WGS sequence"/>
</dbReference>
<comment type="caution">
    <text evidence="2">The sequence shown here is derived from an EMBL/GenBank/DDBJ whole genome shotgun (WGS) entry which is preliminary data.</text>
</comment>
<feature type="compositionally biased region" description="Basic and acidic residues" evidence="1">
    <location>
        <begin position="58"/>
        <end position="69"/>
    </location>
</feature>
<keyword evidence="3" id="KW-1185">Reference proteome</keyword>
<feature type="compositionally biased region" description="Basic and acidic residues" evidence="1">
    <location>
        <begin position="21"/>
        <end position="34"/>
    </location>
</feature>
<dbReference type="AlphaFoldDB" id="A0AAN7IZ73"/>
<accession>A0AAN7IZ73</accession>
<gene>
    <name evidence="2" type="ORF">RGQ29_016442</name>
</gene>
<evidence type="ECO:0000256" key="1">
    <source>
        <dbReference type="SAM" id="MobiDB-lite"/>
    </source>
</evidence>
<feature type="region of interest" description="Disordered" evidence="1">
    <location>
        <begin position="21"/>
        <end position="69"/>
    </location>
</feature>
<protein>
    <submittedName>
        <fullName evidence="2">Uncharacterized protein</fullName>
    </submittedName>
</protein>